<dbReference type="InterPro" id="IPR050482">
    <property type="entry name" value="Sensor_HK_TwoCompSys"/>
</dbReference>
<dbReference type="InterPro" id="IPR036890">
    <property type="entry name" value="HATPase_C_sf"/>
</dbReference>
<evidence type="ECO:0000256" key="3">
    <source>
        <dbReference type="ARBA" id="ARBA00023012"/>
    </source>
</evidence>
<dbReference type="Pfam" id="PF07730">
    <property type="entry name" value="HisKA_3"/>
    <property type="match status" value="1"/>
</dbReference>
<evidence type="ECO:0000313" key="5">
    <source>
        <dbReference type="EMBL" id="KAB8192649.1"/>
    </source>
</evidence>
<name>A0A5C4W9G7_9ACTN</name>
<evidence type="ECO:0000256" key="1">
    <source>
        <dbReference type="ARBA" id="ARBA00022679"/>
    </source>
</evidence>
<evidence type="ECO:0000256" key="2">
    <source>
        <dbReference type="ARBA" id="ARBA00022777"/>
    </source>
</evidence>
<dbReference type="PANTHER" id="PTHR24421">
    <property type="entry name" value="NITRATE/NITRITE SENSOR PROTEIN NARX-RELATED"/>
    <property type="match status" value="1"/>
</dbReference>
<gene>
    <name evidence="5" type="ORF">FH608_024460</name>
</gene>
<keyword evidence="1" id="KW-0808">Transferase</keyword>
<dbReference type="Gene3D" id="3.30.565.10">
    <property type="entry name" value="Histidine kinase-like ATPase, C-terminal domain"/>
    <property type="match status" value="1"/>
</dbReference>
<reference evidence="5 6" key="1">
    <citation type="submission" date="2019-10" db="EMBL/GenBank/DDBJ databases">
        <title>Nonomuraea sp. nov., isolated from Phyllanthus amarus.</title>
        <authorList>
            <person name="Klykleung N."/>
            <person name="Tanasupawat S."/>
        </authorList>
    </citation>
    <scope>NUCLEOTIDE SEQUENCE [LARGE SCALE GENOMIC DNA]</scope>
    <source>
        <strain evidence="5 6">PA1-10</strain>
    </source>
</reference>
<evidence type="ECO:0000313" key="6">
    <source>
        <dbReference type="Proteomes" id="UP000312512"/>
    </source>
</evidence>
<sequence>MTSSSAGRLASVLITAVSFAYTVIALTYFEWSAGYGAAAGVAVLAVISTHYLNMRAGLSGRRPPLFPLTLALQAVATYLPDPLLPGGMSSVSAPLLAGTLLVFLPLRWGGALVGLMMAYEGVAIWVIFNMWVVTLFYVVTIPTTGAMIYALVRFTRVTADLEQARAELADAAVLKERLRISRDLHDGLGRSLTAIALKGDLASRLLERDPVAARTEVGELVQVAREAAQDVRQVARGYRAMSLAGEVDRAVALLESSGIGVQAHLADVALPGRSEEALAWAVREAVTNLLRHSRATTCTITTSAKDGRLRLEVANDGAPPASGPPGGGLTGLAERAAQAGGSCTAAPAGAGGFLLAMEVTA</sequence>
<dbReference type="InterPro" id="IPR011712">
    <property type="entry name" value="Sig_transdc_His_kin_sub3_dim/P"/>
</dbReference>
<dbReference type="EMBL" id="VDLX02000009">
    <property type="protein sequence ID" value="KAB8192649.1"/>
    <property type="molecule type" value="Genomic_DNA"/>
</dbReference>
<keyword evidence="6" id="KW-1185">Reference proteome</keyword>
<protein>
    <submittedName>
        <fullName evidence="5">Two-component sensor histidine kinase</fullName>
    </submittedName>
</protein>
<dbReference type="GO" id="GO:0000155">
    <property type="term" value="F:phosphorelay sensor kinase activity"/>
    <property type="evidence" value="ECO:0007669"/>
    <property type="project" value="InterPro"/>
</dbReference>
<dbReference type="Proteomes" id="UP000312512">
    <property type="component" value="Unassembled WGS sequence"/>
</dbReference>
<organism evidence="5 6">
    <name type="scientific">Nonomuraea phyllanthi</name>
    <dbReference type="NCBI Taxonomy" id="2219224"/>
    <lineage>
        <taxon>Bacteria</taxon>
        <taxon>Bacillati</taxon>
        <taxon>Actinomycetota</taxon>
        <taxon>Actinomycetes</taxon>
        <taxon>Streptosporangiales</taxon>
        <taxon>Streptosporangiaceae</taxon>
        <taxon>Nonomuraea</taxon>
    </lineage>
</organism>
<dbReference type="GO" id="GO:0046983">
    <property type="term" value="F:protein dimerization activity"/>
    <property type="evidence" value="ECO:0007669"/>
    <property type="project" value="InterPro"/>
</dbReference>
<dbReference type="SUPFAM" id="SSF55874">
    <property type="entry name" value="ATPase domain of HSP90 chaperone/DNA topoisomerase II/histidine kinase"/>
    <property type="match status" value="1"/>
</dbReference>
<evidence type="ECO:0000259" key="4">
    <source>
        <dbReference type="Pfam" id="PF07730"/>
    </source>
</evidence>
<keyword evidence="2 5" id="KW-0418">Kinase</keyword>
<dbReference type="OrthoDB" id="5241784at2"/>
<dbReference type="Gene3D" id="1.20.5.1930">
    <property type="match status" value="1"/>
</dbReference>
<dbReference type="PANTHER" id="PTHR24421:SF63">
    <property type="entry name" value="SENSOR HISTIDINE KINASE DESK"/>
    <property type="match status" value="1"/>
</dbReference>
<dbReference type="GO" id="GO:0016020">
    <property type="term" value="C:membrane"/>
    <property type="evidence" value="ECO:0007669"/>
    <property type="project" value="InterPro"/>
</dbReference>
<proteinExistence type="predicted"/>
<comment type="caution">
    <text evidence="5">The sequence shown here is derived from an EMBL/GenBank/DDBJ whole genome shotgun (WGS) entry which is preliminary data.</text>
</comment>
<accession>A0A5C4W9G7</accession>
<dbReference type="AlphaFoldDB" id="A0A5C4W9G7"/>
<feature type="domain" description="Signal transduction histidine kinase subgroup 3 dimerisation and phosphoacceptor" evidence="4">
    <location>
        <begin position="176"/>
        <end position="241"/>
    </location>
</feature>
<dbReference type="RefSeq" id="WP_139632938.1">
    <property type="nucleotide sequence ID" value="NZ_VDLX02000009.1"/>
</dbReference>
<keyword evidence="3" id="KW-0902">Two-component regulatory system</keyword>